<name>G1D0B2_9CAUD</name>
<proteinExistence type="predicted"/>
<keyword evidence="2" id="KW-1185">Reference proteome</keyword>
<dbReference type="EMBL" id="JF937090">
    <property type="protein sequence ID" value="AEK08210.1"/>
    <property type="molecule type" value="Genomic_DNA"/>
</dbReference>
<dbReference type="GeneID" id="40233061"/>
<reference evidence="1 2" key="1">
    <citation type="journal article" date="2012" name="J. Virol.">
        <title>Complete Genome Sequences of 138 Mycobacteriophages.</title>
        <authorList>
            <consortium name="the Science Education Alliance Phage Hunters Advancing Genomics and Evolutionary Science Program"/>
            <consortium name="the KwaZulu-Natal Research Institute for Tuberculosis and HIV Mycobacterial Genetics Course Students"/>
            <consortium name="the Phage Hunters Integrating Research and Education Program"/>
            <person name="Hatfull G.F."/>
        </authorList>
    </citation>
    <scope>NUCLEOTIDE SEQUENCE [LARGE SCALE GENOMIC DNA]</scope>
    <source>
        <strain evidence="1">Baka</strain>
    </source>
</reference>
<dbReference type="Proteomes" id="UP000008404">
    <property type="component" value="Segment"/>
</dbReference>
<organism evidence="1 2">
    <name type="scientific">Mycobacterium phage Baka</name>
    <dbReference type="NCBI Taxonomy" id="2902882"/>
    <lineage>
        <taxon>Viruses</taxon>
        <taxon>Duplodnaviria</taxon>
        <taxon>Heunggongvirae</taxon>
        <taxon>Uroviricota</taxon>
        <taxon>Caudoviricetes</taxon>
        <taxon>Omegavirus</taxon>
        <taxon>Omegavirus baka</taxon>
    </lineage>
</organism>
<gene>
    <name evidence="1" type="primary">154</name>
    <name evidence="1" type="ORF">PBI_BAKA_154</name>
</gene>
<sequence>MIPRIGSRRWIAWKLVQLAHRIYDAEYYERIYVTDLAGQEVVEAVVIGDPYGCGIFGTSGGLLPGGVRALPDGSTIHWDDDYKPDWL</sequence>
<protein>
    <submittedName>
        <fullName evidence="1">Uncharacterized protein</fullName>
    </submittedName>
</protein>
<evidence type="ECO:0000313" key="1">
    <source>
        <dbReference type="EMBL" id="AEK08210.1"/>
    </source>
</evidence>
<dbReference type="KEGG" id="vg:40233061"/>
<accession>G1D0B2</accession>
<dbReference type="RefSeq" id="YP_009636325.1">
    <property type="nucleotide sequence ID" value="NC_042316.1"/>
</dbReference>
<evidence type="ECO:0000313" key="2">
    <source>
        <dbReference type="Proteomes" id="UP000008404"/>
    </source>
</evidence>